<keyword evidence="3 8" id="KW-0812">Transmembrane</keyword>
<evidence type="ECO:0000259" key="9">
    <source>
        <dbReference type="Pfam" id="PF04547"/>
    </source>
</evidence>
<protein>
    <submittedName>
        <fullName evidence="11">Uncharacterized protein</fullName>
    </submittedName>
</protein>
<feature type="region of interest" description="Disordered" evidence="7">
    <location>
        <begin position="556"/>
        <end position="581"/>
    </location>
</feature>
<dbReference type="PANTHER" id="PTHR12308">
    <property type="entry name" value="ANOCTAMIN"/>
    <property type="match status" value="1"/>
</dbReference>
<dbReference type="InterPro" id="IPR032394">
    <property type="entry name" value="Anoct_dimer"/>
</dbReference>
<organism evidence="11 12">
    <name type="scientific">Phytophthora infestans (strain T30-4)</name>
    <name type="common">Potato late blight agent</name>
    <dbReference type="NCBI Taxonomy" id="403677"/>
    <lineage>
        <taxon>Eukaryota</taxon>
        <taxon>Sar</taxon>
        <taxon>Stramenopiles</taxon>
        <taxon>Oomycota</taxon>
        <taxon>Peronosporomycetes</taxon>
        <taxon>Peronosporales</taxon>
        <taxon>Peronosporaceae</taxon>
        <taxon>Phytophthora</taxon>
    </lineage>
</organism>
<keyword evidence="5 8" id="KW-0472">Membrane</keyword>
<dbReference type="Pfam" id="PF04547">
    <property type="entry name" value="Anoctamin"/>
    <property type="match status" value="1"/>
</dbReference>
<feature type="transmembrane region" description="Helical" evidence="8">
    <location>
        <begin position="1358"/>
        <end position="1377"/>
    </location>
</feature>
<keyword evidence="4 8" id="KW-1133">Transmembrane helix</keyword>
<feature type="compositionally biased region" description="Low complexity" evidence="7">
    <location>
        <begin position="369"/>
        <end position="383"/>
    </location>
</feature>
<feature type="region of interest" description="Disordered" evidence="7">
    <location>
        <begin position="365"/>
        <end position="389"/>
    </location>
</feature>
<feature type="compositionally biased region" description="Low complexity" evidence="7">
    <location>
        <begin position="655"/>
        <end position="666"/>
    </location>
</feature>
<dbReference type="VEuPathDB" id="FungiDB:PITG_09376"/>
<dbReference type="eggNOG" id="KOG1587">
    <property type="taxonomic scope" value="Eukaryota"/>
</dbReference>
<evidence type="ECO:0000256" key="7">
    <source>
        <dbReference type="SAM" id="MobiDB-lite"/>
    </source>
</evidence>
<dbReference type="EMBL" id="DS028131">
    <property type="protein sequence ID" value="EEY55416.1"/>
    <property type="molecule type" value="Genomic_DNA"/>
</dbReference>
<evidence type="ECO:0000256" key="3">
    <source>
        <dbReference type="ARBA" id="ARBA00022692"/>
    </source>
</evidence>
<dbReference type="Pfam" id="PF16178">
    <property type="entry name" value="Anoct_dimer"/>
    <property type="match status" value="1"/>
</dbReference>
<dbReference type="HOGENOM" id="CLU_248026_0_0_1"/>
<dbReference type="GO" id="GO:0046983">
    <property type="term" value="F:protein dimerization activity"/>
    <property type="evidence" value="ECO:0007669"/>
    <property type="project" value="InterPro"/>
</dbReference>
<feature type="compositionally biased region" description="Low complexity" evidence="7">
    <location>
        <begin position="677"/>
        <end position="692"/>
    </location>
</feature>
<dbReference type="InterPro" id="IPR015943">
    <property type="entry name" value="WD40/YVTN_repeat-like_dom_sf"/>
</dbReference>
<dbReference type="Gene3D" id="2.130.10.10">
    <property type="entry name" value="YVTN repeat-like/Quinoprotein amine dehydrogenase"/>
    <property type="match status" value="2"/>
</dbReference>
<dbReference type="InParanoid" id="D0NBI7"/>
<name>D0NBI7_PHYIT</name>
<dbReference type="PANTHER" id="PTHR12308:SF73">
    <property type="entry name" value="ANOCTAMIN"/>
    <property type="match status" value="1"/>
</dbReference>
<evidence type="ECO:0000313" key="11">
    <source>
        <dbReference type="EMBL" id="EEY55416.1"/>
    </source>
</evidence>
<evidence type="ECO:0000256" key="8">
    <source>
        <dbReference type="SAM" id="Phobius"/>
    </source>
</evidence>
<evidence type="ECO:0000259" key="10">
    <source>
        <dbReference type="Pfam" id="PF16178"/>
    </source>
</evidence>
<gene>
    <name evidence="11" type="ORF">PITG_09376</name>
</gene>
<dbReference type="GO" id="GO:0005886">
    <property type="term" value="C:plasma membrane"/>
    <property type="evidence" value="ECO:0007669"/>
    <property type="project" value="UniProtKB-SubCell"/>
</dbReference>
<dbReference type="SUPFAM" id="SSF50978">
    <property type="entry name" value="WD40 repeat-like"/>
    <property type="match status" value="1"/>
</dbReference>
<evidence type="ECO:0000256" key="5">
    <source>
        <dbReference type="ARBA" id="ARBA00023136"/>
    </source>
</evidence>
<dbReference type="InterPro" id="IPR001680">
    <property type="entry name" value="WD40_rpt"/>
</dbReference>
<feature type="transmembrane region" description="Helical" evidence="8">
    <location>
        <begin position="1087"/>
        <end position="1105"/>
    </location>
</feature>
<evidence type="ECO:0000256" key="1">
    <source>
        <dbReference type="ARBA" id="ARBA00004651"/>
    </source>
</evidence>
<feature type="domain" description="Anoctamin dimerisation" evidence="10">
    <location>
        <begin position="838"/>
        <end position="1018"/>
    </location>
</feature>
<dbReference type="STRING" id="403677.D0NBI7"/>
<evidence type="ECO:0000256" key="6">
    <source>
        <dbReference type="ARBA" id="ARBA00023180"/>
    </source>
</evidence>
<dbReference type="SMART" id="SM00320">
    <property type="entry name" value="WD40"/>
    <property type="match status" value="3"/>
</dbReference>
<dbReference type="KEGG" id="pif:PITG_09376"/>
<dbReference type="Proteomes" id="UP000006643">
    <property type="component" value="Unassembled WGS sequence"/>
</dbReference>
<keyword evidence="2" id="KW-1003">Cell membrane</keyword>
<dbReference type="InterPro" id="IPR007632">
    <property type="entry name" value="Anoctamin"/>
</dbReference>
<dbReference type="eggNOG" id="KOG2514">
    <property type="taxonomic scope" value="Eukaryota"/>
</dbReference>
<accession>D0NBI7</accession>
<feature type="domain" description="Anoctamin transmembrane" evidence="9">
    <location>
        <begin position="1041"/>
        <end position="1478"/>
    </location>
</feature>
<keyword evidence="12" id="KW-1185">Reference proteome</keyword>
<reference evidence="12" key="1">
    <citation type="journal article" date="2009" name="Nature">
        <title>Genome sequence and analysis of the Irish potato famine pathogen Phytophthora infestans.</title>
        <authorList>
            <consortium name="The Broad Institute Genome Sequencing Platform"/>
            <person name="Haas B.J."/>
            <person name="Kamoun S."/>
            <person name="Zody M.C."/>
            <person name="Jiang R.H."/>
            <person name="Handsaker R.E."/>
            <person name="Cano L.M."/>
            <person name="Grabherr M."/>
            <person name="Kodira C.D."/>
            <person name="Raffaele S."/>
            <person name="Torto-Alalibo T."/>
            <person name="Bozkurt T.O."/>
            <person name="Ah-Fong A.M."/>
            <person name="Alvarado L."/>
            <person name="Anderson V.L."/>
            <person name="Armstrong M.R."/>
            <person name="Avrova A."/>
            <person name="Baxter L."/>
            <person name="Beynon J."/>
            <person name="Boevink P.C."/>
            <person name="Bollmann S.R."/>
            <person name="Bos J.I."/>
            <person name="Bulone V."/>
            <person name="Cai G."/>
            <person name="Cakir C."/>
            <person name="Carrington J.C."/>
            <person name="Chawner M."/>
            <person name="Conti L."/>
            <person name="Costanzo S."/>
            <person name="Ewan R."/>
            <person name="Fahlgren N."/>
            <person name="Fischbach M.A."/>
            <person name="Fugelstad J."/>
            <person name="Gilroy E.M."/>
            <person name="Gnerre S."/>
            <person name="Green P.J."/>
            <person name="Grenville-Briggs L.J."/>
            <person name="Griffith J."/>
            <person name="Grunwald N.J."/>
            <person name="Horn K."/>
            <person name="Horner N.R."/>
            <person name="Hu C.H."/>
            <person name="Huitema E."/>
            <person name="Jeong D.H."/>
            <person name="Jones A.M."/>
            <person name="Jones J.D."/>
            <person name="Jones R.W."/>
            <person name="Karlsson E.K."/>
            <person name="Kunjeti S.G."/>
            <person name="Lamour K."/>
            <person name="Liu Z."/>
            <person name="Ma L."/>
            <person name="Maclean D."/>
            <person name="Chibucos M.C."/>
            <person name="McDonald H."/>
            <person name="McWalters J."/>
            <person name="Meijer H.J."/>
            <person name="Morgan W."/>
            <person name="Morris P.F."/>
            <person name="Munro C.A."/>
            <person name="O'Neill K."/>
            <person name="Ospina-Giraldo M."/>
            <person name="Pinzon A."/>
            <person name="Pritchard L."/>
            <person name="Ramsahoye B."/>
            <person name="Ren Q."/>
            <person name="Restrepo S."/>
            <person name="Roy S."/>
            <person name="Sadanandom A."/>
            <person name="Savidor A."/>
            <person name="Schornack S."/>
            <person name="Schwartz D.C."/>
            <person name="Schumann U.D."/>
            <person name="Schwessinger B."/>
            <person name="Seyer L."/>
            <person name="Sharpe T."/>
            <person name="Silvar C."/>
            <person name="Song J."/>
            <person name="Studholme D.J."/>
            <person name="Sykes S."/>
            <person name="Thines M."/>
            <person name="van de Vondervoort P.J."/>
            <person name="Phuntumart V."/>
            <person name="Wawra S."/>
            <person name="Weide R."/>
            <person name="Win J."/>
            <person name="Young C."/>
            <person name="Zhou S."/>
            <person name="Fry W."/>
            <person name="Meyers B.C."/>
            <person name="van West P."/>
            <person name="Ristaino J."/>
            <person name="Govers F."/>
            <person name="Birch P.R."/>
            <person name="Whisson S.C."/>
            <person name="Judelson H.S."/>
            <person name="Nusbaum C."/>
        </authorList>
    </citation>
    <scope>NUCLEOTIDE SEQUENCE [LARGE SCALE GENOMIC DNA]</scope>
    <source>
        <strain evidence="12">T30-4</strain>
    </source>
</reference>
<feature type="region of interest" description="Disordered" evidence="7">
    <location>
        <begin position="748"/>
        <end position="780"/>
    </location>
</feature>
<feature type="transmembrane region" description="Helical" evidence="8">
    <location>
        <begin position="1288"/>
        <end position="1313"/>
    </location>
</feature>
<evidence type="ECO:0000313" key="12">
    <source>
        <dbReference type="Proteomes" id="UP000006643"/>
    </source>
</evidence>
<dbReference type="GO" id="GO:0005254">
    <property type="term" value="F:chloride channel activity"/>
    <property type="evidence" value="ECO:0007669"/>
    <property type="project" value="TreeGrafter"/>
</dbReference>
<dbReference type="InterPro" id="IPR036322">
    <property type="entry name" value="WD40_repeat_dom_sf"/>
</dbReference>
<dbReference type="GeneID" id="9474935"/>
<feature type="region of interest" description="Disordered" evidence="7">
    <location>
        <begin position="652"/>
        <end position="695"/>
    </location>
</feature>
<proteinExistence type="predicted"/>
<feature type="transmembrane region" description="Helical" evidence="8">
    <location>
        <begin position="1052"/>
        <end position="1075"/>
    </location>
</feature>
<keyword evidence="6" id="KW-0325">Glycoprotein</keyword>
<dbReference type="InterPro" id="IPR049452">
    <property type="entry name" value="Anoctamin_TM"/>
</dbReference>
<dbReference type="RefSeq" id="XP_002903640.1">
    <property type="nucleotide sequence ID" value="XM_002903594.1"/>
</dbReference>
<comment type="subcellular location">
    <subcellularLocation>
        <location evidence="1">Cell membrane</location>
        <topology evidence="1">Multi-pass membrane protein</topology>
    </subcellularLocation>
</comment>
<feature type="transmembrane region" description="Helical" evidence="8">
    <location>
        <begin position="1405"/>
        <end position="1432"/>
    </location>
</feature>
<sequence length="1515" mass="168892">MMISMREMETLGLKTGSGLRETVEFKVFTRQEVLDQIAQVGFMCPFHEFRAEIAKMPAGGDILIVADPNEMFGENWLLCLTRRAFDSQMELINRREQDRLDALAAQEKEANAADANDVSKIVYEDRPMLSRPWTSVTAQWRQHKDPNYELTRLEQDVGLQGTPPLVDGTTQTSWFRSVNSALQYEPIVMEPAQRQAEMDSDKIQAFLAHVLPRVERALQQNETLDVFLDPFAHLLEEEDASLGNKNNENVMRELRSFTDLVYSKNKTLPAVDWHPRRHGVVAVAAAANASFARRLDLLDTVESSFILIWNFVDLIHPQIMLESPQDVLSMRFNPAAPHLVAAGLYNGQVLVWDFSKAEHLLSKMKTTKTPSGPAAGTSASSSSKRVDDAHKQVPPVKPLFVSYIDVSHRRPVADLQWLPAGVEVNSRGHVVASSEADAGAVNQFVTIAADGQVSFWDLRFKDPKYRGMTRAKVDKAGTAGAKDGTTPDVHFVPIYSISLAKLDSPGELTLQTLWLEKTREETGPGSGDGGSGGVLPLTSKFYCGTEEGEFVYADWRPHAPAKGGNKGDDGGRGGDEGVDTASNGPIFVSPLTPSVITCVAFSPSRPGVIFLGKADGMLEVWDFLDQSHRSSLSIGVTACALTSIEFRPQLVPNPSGNSANATNSSGTGAGTGKGKATDAAGARGRTNAGQNAPANATTNIKQQLVAVGDQIGNLHILEVPRTLSRPTSGERAAMEAYFKRESERMKAARALKSGLSDAGAPSLRQNRGEDGAPPGTAAANNLSSMPEEIDSVMSAAGKLQVLKMGVSRRGSSLNASLKAKDVRIQLDEEFEKENGYSFDYVLVFQVHDEAAELSEQQKKFSMRTILQHVARGGIETKMFYSTDRGHVFCKLRATLERLSKEADRIDYKVEFDPTELRRVAETGYEEQNIKKIVIKDEHQISHRDPFQNIFAKFDVEPRLYPAYRKHGHKQIPFRGVDRIKLLLNIIKTKGEGGCGLDLSDLLRDKCLVAAFPLHEPAELNKLRDKWFSWKFAPWQQPLWDIKDYFGEKVGLYFAWLGHYTTWLIAPAIVGCLLFADVLVEDTADSALVPYFGLFMALWSIFYYEYWKRYNSALALEWGMSTFEEEEVERPEFEGQPTVSPIDGSEIRYFSPQTRSRRVMGSLFFISMLILLVVAVVAGIFVFRYAATSGKWKDMFTVNGTQLGGPAASTVNAIQIMVMNNVYSTVAAKLNQFENHRTDTEYEDHLIGKTFLFQFVNSYASLFYVAFIKTSVEGHESCKPEGHGCMDELMMSLGIIFILRLTSGNFFEAGLPWIMKKLKRNKKENSVYREPSAIEKQLELDVYDEKGTFDDYNEMIIQFGYVTLFVVSFPLAPAFALFNNFFEIRIDAHKLVNATRRPDPRGAQDIGTWGTIIDLMGSIAMVTNVALVCFTSRRTTTNLTDHERLWLFVCVEHGLILLKYVLMLVVDDEPHDVTLQKQRSSFIVNKIVHLIADDDDEEMAKGNQVRVDLTVFDEDI</sequence>
<evidence type="ECO:0000256" key="4">
    <source>
        <dbReference type="ARBA" id="ARBA00022989"/>
    </source>
</evidence>
<feature type="compositionally biased region" description="Basic and acidic residues" evidence="7">
    <location>
        <begin position="565"/>
        <end position="575"/>
    </location>
</feature>
<evidence type="ECO:0000256" key="2">
    <source>
        <dbReference type="ARBA" id="ARBA00022475"/>
    </source>
</evidence>
<dbReference type="OrthoDB" id="18915at2759"/>
<feature type="transmembrane region" description="Helical" evidence="8">
    <location>
        <begin position="1162"/>
        <end position="1186"/>
    </location>
</feature>
<feature type="transmembrane region" description="Helical" evidence="8">
    <location>
        <begin position="1444"/>
        <end position="1465"/>
    </location>
</feature>